<dbReference type="OrthoDB" id="9795560at2"/>
<keyword evidence="2" id="KW-1185">Reference proteome</keyword>
<dbReference type="EMBL" id="QFVT01000002">
    <property type="protein sequence ID" value="PYC49163.1"/>
    <property type="molecule type" value="Genomic_DNA"/>
</dbReference>
<protein>
    <recommendedName>
        <fullName evidence="3">DUF2971 domain-containing protein</fullName>
    </recommendedName>
</protein>
<dbReference type="Pfam" id="PF11185">
    <property type="entry name" value="DUF2971"/>
    <property type="match status" value="1"/>
</dbReference>
<evidence type="ECO:0008006" key="3">
    <source>
        <dbReference type="Google" id="ProtNLM"/>
    </source>
</evidence>
<evidence type="ECO:0000313" key="2">
    <source>
        <dbReference type="Proteomes" id="UP000248012"/>
    </source>
</evidence>
<dbReference type="Proteomes" id="UP000248012">
    <property type="component" value="Unassembled WGS sequence"/>
</dbReference>
<dbReference type="InterPro" id="IPR021352">
    <property type="entry name" value="DUF2971"/>
</dbReference>
<name>A0A2V4NFH7_9RHOB</name>
<accession>A0A2V4NFH7</accession>
<reference evidence="1 2" key="1">
    <citation type="submission" date="2018-05" db="EMBL/GenBank/DDBJ databases">
        <title>Oceanovita maritima gen. nov., sp. nov., a marine bacterium in the family Rhodobacteraceae isolated from surface seawater of Lundu port Xiamen, China.</title>
        <authorList>
            <person name="Hetharua B.H."/>
            <person name="Min D."/>
            <person name="Liao H."/>
            <person name="Tian Y."/>
        </authorList>
    </citation>
    <scope>NUCLEOTIDE SEQUENCE [LARGE SCALE GENOMIC DNA]</scope>
    <source>
        <strain evidence="1 2">FSX-11</strain>
    </source>
</reference>
<evidence type="ECO:0000313" key="1">
    <source>
        <dbReference type="EMBL" id="PYC49163.1"/>
    </source>
</evidence>
<proteinExistence type="predicted"/>
<organism evidence="1 2">
    <name type="scientific">Litorivita pollutaquae</name>
    <dbReference type="NCBI Taxonomy" id="2200892"/>
    <lineage>
        <taxon>Bacteria</taxon>
        <taxon>Pseudomonadati</taxon>
        <taxon>Pseudomonadota</taxon>
        <taxon>Alphaproteobacteria</taxon>
        <taxon>Rhodobacterales</taxon>
        <taxon>Paracoccaceae</taxon>
        <taxon>Litorivita</taxon>
    </lineage>
</organism>
<dbReference type="RefSeq" id="WP_110794739.1">
    <property type="nucleotide sequence ID" value="NZ_KZ826481.1"/>
</dbReference>
<gene>
    <name evidence="1" type="ORF">DI396_03720</name>
</gene>
<comment type="caution">
    <text evidence="1">The sequence shown here is derived from an EMBL/GenBank/DDBJ whole genome shotgun (WGS) entry which is preliminary data.</text>
</comment>
<dbReference type="AlphaFoldDB" id="A0A2V4NFH7"/>
<sequence length="290" mass="32715">MVDLEFTAPLYHFTSEAGFLGIVASKKLWLCNITKSNDDRELLIGPEVFYDAMSEAFSRDFSTETAKLLTCSARAKINSLYAGHDTFYATCFTPNRENEKMWKEYAANDTGVSIGFRAKAMNQLSADDGGRMTKISYLNEKNEYQGRQIVDEVIDRFSAKIVASGTQHPIALFQLAARLACLIIISVKTVKWSYEDEIRFSYIQFSDPRRPDAPSFLNPGKMQKRVPKKIIEITGKDYVEKPFGVYKSGSYDPSGAIESVQLGRECRLSEAEVSTLMSKNGFRNFSVSRR</sequence>